<keyword evidence="9" id="KW-1185">Reference proteome</keyword>
<keyword evidence="5" id="KW-0902">Two-component regulatory system</keyword>
<comment type="subcellular location">
    <subcellularLocation>
        <location evidence="1">Membrane</location>
    </subcellularLocation>
</comment>
<keyword evidence="2" id="KW-0597">Phosphoprotein</keyword>
<gene>
    <name evidence="8" type="ORF">GJ700_07020</name>
</gene>
<dbReference type="Pfam" id="PF07730">
    <property type="entry name" value="HisKA_3"/>
    <property type="match status" value="1"/>
</dbReference>
<dbReference type="PROSITE" id="PS50885">
    <property type="entry name" value="HAMP"/>
    <property type="match status" value="1"/>
</dbReference>
<evidence type="ECO:0000256" key="1">
    <source>
        <dbReference type="ARBA" id="ARBA00004370"/>
    </source>
</evidence>
<sequence>MPQDSPDTLPPAEHGRDINLKSHLLLRITLFALAIGVCATAVVFHQAQDRIRVRIAQTGGTVARLLTAEAAQPRGVFDIGLAGLETGLASLDGIGQLLNICVAVEDTYKTRPVLRRCFGEASAPPAAVRWALAHLIGPEIHYRGAIGQYPGFKIGEFVVSPNLDCEALILWHQIRTVLGMTVGILVLNLLIYLPVRRALQPTDQILAVIERVEAGDLAARMPRPRLIELHRIAAGFDHLTEQLQKTTANQRQLAQRLLAVREEERRYLARELHDEFGQCLTSIGADAAFITARTRGRHPELLPAAQSIAAVTVHMLEALQSILCQLRPVGLEEFGLQAGLEQLVAGWQRRSPACTFDLFIEGGIDDLPDDLTVSLYRIVQESLTNALRHGAPRHVTVRLARTARQCTVRIEDDGEKREASTSGSGLGVLGMNERVAALGGRFAMTARSPQGMRVDAEFPAETLTILENQ</sequence>
<evidence type="ECO:0000256" key="2">
    <source>
        <dbReference type="ARBA" id="ARBA00022553"/>
    </source>
</evidence>
<evidence type="ECO:0000256" key="6">
    <source>
        <dbReference type="SAM" id="Phobius"/>
    </source>
</evidence>
<dbReference type="CDD" id="cd16917">
    <property type="entry name" value="HATPase_UhpB-NarQ-NarX-like"/>
    <property type="match status" value="1"/>
</dbReference>
<feature type="transmembrane region" description="Helical" evidence="6">
    <location>
        <begin position="24"/>
        <end position="44"/>
    </location>
</feature>
<comment type="caution">
    <text evidence="8">The sequence shown here is derived from an EMBL/GenBank/DDBJ whole genome shotgun (WGS) entry which is preliminary data.</text>
</comment>
<evidence type="ECO:0000313" key="8">
    <source>
        <dbReference type="EMBL" id="MRV71472.1"/>
    </source>
</evidence>
<accession>A0A7X2IK35</accession>
<dbReference type="CDD" id="cd06225">
    <property type="entry name" value="HAMP"/>
    <property type="match status" value="1"/>
</dbReference>
<dbReference type="Gene3D" id="6.10.340.10">
    <property type="match status" value="1"/>
</dbReference>
<dbReference type="RefSeq" id="WP_154371954.1">
    <property type="nucleotide sequence ID" value="NZ_WKJJ01000003.1"/>
</dbReference>
<dbReference type="Pfam" id="PF00672">
    <property type="entry name" value="HAMP"/>
    <property type="match status" value="1"/>
</dbReference>
<protein>
    <submittedName>
        <fullName evidence="8">Sensor histidine kinase</fullName>
    </submittedName>
</protein>
<dbReference type="InterPro" id="IPR050482">
    <property type="entry name" value="Sensor_HK_TwoCompSys"/>
</dbReference>
<evidence type="ECO:0000259" key="7">
    <source>
        <dbReference type="PROSITE" id="PS50885"/>
    </source>
</evidence>
<evidence type="ECO:0000256" key="3">
    <source>
        <dbReference type="ARBA" id="ARBA00022679"/>
    </source>
</evidence>
<keyword evidence="6" id="KW-0812">Transmembrane</keyword>
<name>A0A7X2IK35_9BURK</name>
<feature type="domain" description="HAMP" evidence="7">
    <location>
        <begin position="196"/>
        <end position="248"/>
    </location>
</feature>
<dbReference type="InterPro" id="IPR003594">
    <property type="entry name" value="HATPase_dom"/>
</dbReference>
<evidence type="ECO:0000256" key="4">
    <source>
        <dbReference type="ARBA" id="ARBA00022777"/>
    </source>
</evidence>
<evidence type="ECO:0000313" key="9">
    <source>
        <dbReference type="Proteomes" id="UP000446768"/>
    </source>
</evidence>
<dbReference type="Proteomes" id="UP000446768">
    <property type="component" value="Unassembled WGS sequence"/>
</dbReference>
<dbReference type="SUPFAM" id="SSF55874">
    <property type="entry name" value="ATPase domain of HSP90 chaperone/DNA topoisomerase II/histidine kinase"/>
    <property type="match status" value="1"/>
</dbReference>
<dbReference type="PANTHER" id="PTHR24421:SF58">
    <property type="entry name" value="SIGNAL TRANSDUCTION HISTIDINE-PROTEIN KINASE_PHOSPHATASE UHPB"/>
    <property type="match status" value="1"/>
</dbReference>
<dbReference type="GO" id="GO:0000155">
    <property type="term" value="F:phosphorelay sensor kinase activity"/>
    <property type="evidence" value="ECO:0007669"/>
    <property type="project" value="InterPro"/>
</dbReference>
<keyword evidence="6" id="KW-1133">Transmembrane helix</keyword>
<dbReference type="SMART" id="SM00387">
    <property type="entry name" value="HATPase_c"/>
    <property type="match status" value="1"/>
</dbReference>
<evidence type="ECO:0000256" key="5">
    <source>
        <dbReference type="ARBA" id="ARBA00023012"/>
    </source>
</evidence>
<keyword evidence="3" id="KW-0808">Transferase</keyword>
<proteinExistence type="predicted"/>
<keyword evidence="4 8" id="KW-0418">Kinase</keyword>
<dbReference type="InterPro" id="IPR011712">
    <property type="entry name" value="Sig_transdc_His_kin_sub3_dim/P"/>
</dbReference>
<dbReference type="Gene3D" id="3.30.565.10">
    <property type="entry name" value="Histidine kinase-like ATPase, C-terminal domain"/>
    <property type="match status" value="1"/>
</dbReference>
<keyword evidence="6" id="KW-0472">Membrane</keyword>
<reference evidence="8 9" key="1">
    <citation type="submission" date="2019-11" db="EMBL/GenBank/DDBJ databases">
        <title>Novel species isolated from a subtropical stream in China.</title>
        <authorList>
            <person name="Lu H."/>
        </authorList>
    </citation>
    <scope>NUCLEOTIDE SEQUENCE [LARGE SCALE GENOMIC DNA]</scope>
    <source>
        <strain evidence="8 9">FT92W</strain>
    </source>
</reference>
<dbReference type="Pfam" id="PF02518">
    <property type="entry name" value="HATPase_c"/>
    <property type="match status" value="1"/>
</dbReference>
<dbReference type="GO" id="GO:0016020">
    <property type="term" value="C:membrane"/>
    <property type="evidence" value="ECO:0007669"/>
    <property type="project" value="UniProtKB-SubCell"/>
</dbReference>
<dbReference type="AlphaFoldDB" id="A0A7X2IK35"/>
<dbReference type="Gene3D" id="1.20.5.1930">
    <property type="match status" value="1"/>
</dbReference>
<dbReference type="GO" id="GO:0046983">
    <property type="term" value="F:protein dimerization activity"/>
    <property type="evidence" value="ECO:0007669"/>
    <property type="project" value="InterPro"/>
</dbReference>
<dbReference type="InterPro" id="IPR003660">
    <property type="entry name" value="HAMP_dom"/>
</dbReference>
<dbReference type="SMART" id="SM00304">
    <property type="entry name" value="HAMP"/>
    <property type="match status" value="1"/>
</dbReference>
<organism evidence="8 9">
    <name type="scientific">Pseudoduganella rivuli</name>
    <dbReference type="NCBI Taxonomy" id="2666085"/>
    <lineage>
        <taxon>Bacteria</taxon>
        <taxon>Pseudomonadati</taxon>
        <taxon>Pseudomonadota</taxon>
        <taxon>Betaproteobacteria</taxon>
        <taxon>Burkholderiales</taxon>
        <taxon>Oxalobacteraceae</taxon>
        <taxon>Telluria group</taxon>
        <taxon>Pseudoduganella</taxon>
    </lineage>
</organism>
<dbReference type="InterPro" id="IPR036890">
    <property type="entry name" value="HATPase_C_sf"/>
</dbReference>
<feature type="transmembrane region" description="Helical" evidence="6">
    <location>
        <begin position="177"/>
        <end position="195"/>
    </location>
</feature>
<dbReference type="PANTHER" id="PTHR24421">
    <property type="entry name" value="NITRATE/NITRITE SENSOR PROTEIN NARX-RELATED"/>
    <property type="match status" value="1"/>
</dbReference>
<dbReference type="EMBL" id="WKJJ01000003">
    <property type="protein sequence ID" value="MRV71472.1"/>
    <property type="molecule type" value="Genomic_DNA"/>
</dbReference>